<accession>A0A1X7S088</accession>
<dbReference type="Pfam" id="PF08719">
    <property type="entry name" value="NADAR"/>
    <property type="match status" value="1"/>
</dbReference>
<dbReference type="STRING" id="1276538.A0A1X7S088"/>
<feature type="region of interest" description="Disordered" evidence="1">
    <location>
        <begin position="350"/>
        <end position="369"/>
    </location>
</feature>
<keyword evidence="4" id="KW-1185">Reference proteome</keyword>
<name>A0A1X7S088_ZYMT9</name>
<dbReference type="EMBL" id="LT853699">
    <property type="protein sequence ID" value="SMQ53045.1"/>
    <property type="molecule type" value="Genomic_DNA"/>
</dbReference>
<dbReference type="Gene3D" id="1.10.357.40">
    <property type="entry name" value="YbiA-like"/>
    <property type="match status" value="1"/>
</dbReference>
<organism evidence="3 4">
    <name type="scientific">Zymoseptoria tritici (strain ST99CH_3D7)</name>
    <dbReference type="NCBI Taxonomy" id="1276538"/>
    <lineage>
        <taxon>Eukaryota</taxon>
        <taxon>Fungi</taxon>
        <taxon>Dikarya</taxon>
        <taxon>Ascomycota</taxon>
        <taxon>Pezizomycotina</taxon>
        <taxon>Dothideomycetes</taxon>
        <taxon>Dothideomycetidae</taxon>
        <taxon>Mycosphaerellales</taxon>
        <taxon>Mycosphaerellaceae</taxon>
        <taxon>Zymoseptoria</taxon>
    </lineage>
</organism>
<dbReference type="SUPFAM" id="SSF143990">
    <property type="entry name" value="YbiA-like"/>
    <property type="match status" value="1"/>
</dbReference>
<feature type="compositionally biased region" description="Basic and acidic residues" evidence="1">
    <location>
        <begin position="350"/>
        <end position="359"/>
    </location>
</feature>
<evidence type="ECO:0000259" key="2">
    <source>
        <dbReference type="Pfam" id="PF08719"/>
    </source>
</evidence>
<sequence>MAETKREGAEYHTGAEKAQKTVAATTSTRKRRGTATLATPAHPLKRAKPSSPEQSGCRAEAESKASTHLTALSDVPLAPKTSQALSTRSRPNKGKFGGLAHNVENAGFPPGEIEFNRSGKRIDWNVVFAVNLVTPGKILFSSHDWRFGGPFGFLSTHAPCKINVPKLLDGFSFLNVEHAHQYNKARCMKLSEVRITTRISPNVSSRRIVGLVLDARNMTTTEMAEFVDKFDDFYLTDRPWWDEWQSAYLLVVDRVLKYALRAKFESSVDLKMKLMMTGEYELCYANNANSIDPWLGIGFPAHIAMAFQPKWNQNLLGKALMVVRSEIRAKEPQWPKTFAFDHFRALEMSHRAKQEDPKKPISPSPSAREAQATWLRSGDESLPALMDRLKVEETAYHRRRVEMAAAFEKKMSERYEQAKAAMRAQRQQESEG</sequence>
<proteinExistence type="predicted"/>
<dbReference type="CDD" id="cd15457">
    <property type="entry name" value="NADAR"/>
    <property type="match status" value="1"/>
</dbReference>
<feature type="compositionally biased region" description="Basic and acidic residues" evidence="1">
    <location>
        <begin position="1"/>
        <end position="19"/>
    </location>
</feature>
<reference evidence="3 4" key="1">
    <citation type="submission" date="2016-06" db="EMBL/GenBank/DDBJ databases">
        <authorList>
            <person name="Kjaerup R.B."/>
            <person name="Dalgaard T.S."/>
            <person name="Juul-Madsen H.R."/>
        </authorList>
    </citation>
    <scope>NUCLEOTIDE SEQUENCE [LARGE SCALE GENOMIC DNA]</scope>
</reference>
<evidence type="ECO:0000313" key="3">
    <source>
        <dbReference type="EMBL" id="SMQ53045.1"/>
    </source>
</evidence>
<evidence type="ECO:0000256" key="1">
    <source>
        <dbReference type="SAM" id="MobiDB-lite"/>
    </source>
</evidence>
<dbReference type="InterPro" id="IPR037238">
    <property type="entry name" value="YbiA-like_sf"/>
</dbReference>
<protein>
    <recommendedName>
        <fullName evidence="2">NADAR domain-containing protein</fullName>
    </recommendedName>
</protein>
<feature type="region of interest" description="Disordered" evidence="1">
    <location>
        <begin position="1"/>
        <end position="96"/>
    </location>
</feature>
<feature type="domain" description="NADAR" evidence="2">
    <location>
        <begin position="149"/>
        <end position="328"/>
    </location>
</feature>
<evidence type="ECO:0000313" key="4">
    <source>
        <dbReference type="Proteomes" id="UP000215127"/>
    </source>
</evidence>
<gene>
    <name evidence="3" type="ORF">ZT3D7_G8198</name>
</gene>
<dbReference type="AlphaFoldDB" id="A0A1X7S088"/>
<dbReference type="InterPro" id="IPR012816">
    <property type="entry name" value="NADAR"/>
</dbReference>
<feature type="compositionally biased region" description="Polar residues" evidence="1">
    <location>
        <begin position="80"/>
        <end position="89"/>
    </location>
</feature>
<dbReference type="Proteomes" id="UP000215127">
    <property type="component" value="Chromosome 8"/>
</dbReference>